<proteinExistence type="predicted"/>
<keyword evidence="2" id="KW-1185">Reference proteome</keyword>
<dbReference type="EMBL" id="JARMDB010000035">
    <property type="protein sequence ID" value="MED1569351.1"/>
    <property type="molecule type" value="Genomic_DNA"/>
</dbReference>
<accession>A0ABU6N2L2</accession>
<protein>
    <submittedName>
        <fullName evidence="1">Uncharacterized protein</fullName>
    </submittedName>
</protein>
<name>A0ABU6N2L2_9BACI</name>
<evidence type="ECO:0000313" key="1">
    <source>
        <dbReference type="EMBL" id="MED1569351.1"/>
    </source>
</evidence>
<reference evidence="1 2" key="1">
    <citation type="submission" date="2023-03" db="EMBL/GenBank/DDBJ databases">
        <title>Bacillus Genome Sequencing.</title>
        <authorList>
            <person name="Dunlap C."/>
        </authorList>
    </citation>
    <scope>NUCLEOTIDE SEQUENCE [LARGE SCALE GENOMIC DNA]</scope>
    <source>
        <strain evidence="1 2">B-615</strain>
    </source>
</reference>
<dbReference type="RefSeq" id="WP_327921992.1">
    <property type="nucleotide sequence ID" value="NZ_JARLXY010000008.1"/>
</dbReference>
<evidence type="ECO:0000313" key="2">
    <source>
        <dbReference type="Proteomes" id="UP001309448"/>
    </source>
</evidence>
<gene>
    <name evidence="1" type="ORF">P4U88_26675</name>
</gene>
<sequence>MKKLKVPVVIKKTAAQQKEKKSGISIKNFIELIGVISHAHQAKNLKYPQNENFIFS</sequence>
<comment type="caution">
    <text evidence="1">The sequence shown here is derived from an EMBL/GenBank/DDBJ whole genome shotgun (WGS) entry which is preliminary data.</text>
</comment>
<dbReference type="Proteomes" id="UP001309448">
    <property type="component" value="Unassembled WGS sequence"/>
</dbReference>
<organism evidence="1 2">
    <name type="scientific">Bacillus paramycoides</name>
    <dbReference type="NCBI Taxonomy" id="2026194"/>
    <lineage>
        <taxon>Bacteria</taxon>
        <taxon>Bacillati</taxon>
        <taxon>Bacillota</taxon>
        <taxon>Bacilli</taxon>
        <taxon>Bacillales</taxon>
        <taxon>Bacillaceae</taxon>
        <taxon>Bacillus</taxon>
        <taxon>Bacillus cereus group</taxon>
    </lineage>
</organism>